<protein>
    <submittedName>
        <fullName evidence="1">Uncharacterized protein</fullName>
    </submittedName>
</protein>
<dbReference type="Proteomes" id="UP001430953">
    <property type="component" value="Unassembled WGS sequence"/>
</dbReference>
<dbReference type="EMBL" id="JADYXP020000011">
    <property type="protein sequence ID" value="KAL0114523.1"/>
    <property type="molecule type" value="Genomic_DNA"/>
</dbReference>
<comment type="caution">
    <text evidence="1">The sequence shown here is derived from an EMBL/GenBank/DDBJ whole genome shotgun (WGS) entry which is preliminary data.</text>
</comment>
<keyword evidence="2" id="KW-1185">Reference proteome</keyword>
<evidence type="ECO:0000313" key="1">
    <source>
        <dbReference type="EMBL" id="KAL0114523.1"/>
    </source>
</evidence>
<evidence type="ECO:0000313" key="2">
    <source>
        <dbReference type="Proteomes" id="UP001430953"/>
    </source>
</evidence>
<dbReference type="AlphaFoldDB" id="A0AAW2FF94"/>
<reference evidence="1 2" key="1">
    <citation type="submission" date="2023-03" db="EMBL/GenBank/DDBJ databases">
        <title>High recombination rates correlate with genetic variation in Cardiocondyla obscurior ants.</title>
        <authorList>
            <person name="Errbii M."/>
        </authorList>
    </citation>
    <scope>NUCLEOTIDE SEQUENCE [LARGE SCALE GENOMIC DNA]</scope>
    <source>
        <strain evidence="1">Alpha-2009</strain>
        <tissue evidence="1">Whole body</tissue>
    </source>
</reference>
<name>A0AAW2FF94_9HYME</name>
<gene>
    <name evidence="1" type="ORF">PUN28_011660</name>
</gene>
<proteinExistence type="predicted"/>
<organism evidence="1 2">
    <name type="scientific">Cardiocondyla obscurior</name>
    <dbReference type="NCBI Taxonomy" id="286306"/>
    <lineage>
        <taxon>Eukaryota</taxon>
        <taxon>Metazoa</taxon>
        <taxon>Ecdysozoa</taxon>
        <taxon>Arthropoda</taxon>
        <taxon>Hexapoda</taxon>
        <taxon>Insecta</taxon>
        <taxon>Pterygota</taxon>
        <taxon>Neoptera</taxon>
        <taxon>Endopterygota</taxon>
        <taxon>Hymenoptera</taxon>
        <taxon>Apocrita</taxon>
        <taxon>Aculeata</taxon>
        <taxon>Formicoidea</taxon>
        <taxon>Formicidae</taxon>
        <taxon>Myrmicinae</taxon>
        <taxon>Cardiocondyla</taxon>
    </lineage>
</organism>
<sequence>MQLAIGDIIGILRSLKIKSYVMAKHSSDIRYNKRYDKPLTNKGSNCKSLDIRNNFYIKDELVIAMERPRVVCRIADHSGRFR</sequence>
<accession>A0AAW2FF94</accession>